<evidence type="ECO:0000256" key="2">
    <source>
        <dbReference type="SAM" id="MobiDB-lite"/>
    </source>
</evidence>
<dbReference type="PROSITE" id="PS51123">
    <property type="entry name" value="OMPA_2"/>
    <property type="match status" value="1"/>
</dbReference>
<keyword evidence="5" id="KW-0969">Cilium</keyword>
<dbReference type="EMBL" id="JBHLSV010000023">
    <property type="protein sequence ID" value="MFC0675404.1"/>
    <property type="molecule type" value="Genomic_DNA"/>
</dbReference>
<dbReference type="PANTHER" id="PTHR30329">
    <property type="entry name" value="STATOR ELEMENT OF FLAGELLAR MOTOR COMPLEX"/>
    <property type="match status" value="1"/>
</dbReference>
<dbReference type="Pfam" id="PF00691">
    <property type="entry name" value="OmpA"/>
    <property type="match status" value="1"/>
</dbReference>
<dbReference type="SUPFAM" id="SSF103088">
    <property type="entry name" value="OmpA-like"/>
    <property type="match status" value="1"/>
</dbReference>
<proteinExistence type="predicted"/>
<protein>
    <submittedName>
        <fullName evidence="5">Flagellar motor protein MotB</fullName>
    </submittedName>
</protein>
<evidence type="ECO:0000313" key="6">
    <source>
        <dbReference type="Proteomes" id="UP001589793"/>
    </source>
</evidence>
<feature type="signal peptide" evidence="3">
    <location>
        <begin position="1"/>
        <end position="24"/>
    </location>
</feature>
<dbReference type="InterPro" id="IPR006665">
    <property type="entry name" value="OmpA-like"/>
</dbReference>
<feature type="chain" id="PRO_5047341609" evidence="3">
    <location>
        <begin position="25"/>
        <end position="169"/>
    </location>
</feature>
<reference evidence="5 6" key="1">
    <citation type="submission" date="2024-09" db="EMBL/GenBank/DDBJ databases">
        <authorList>
            <person name="Sun Q."/>
            <person name="Mori K."/>
        </authorList>
    </citation>
    <scope>NUCLEOTIDE SEQUENCE [LARGE SCALE GENOMIC DNA]</scope>
    <source>
        <strain evidence="5 6">CICC 10874</strain>
    </source>
</reference>
<dbReference type="RefSeq" id="WP_376982416.1">
    <property type="nucleotide sequence ID" value="NZ_JBHLSV010000023.1"/>
</dbReference>
<keyword evidence="3" id="KW-0732">Signal</keyword>
<keyword evidence="1" id="KW-0472">Membrane</keyword>
<organism evidence="5 6">
    <name type="scientific">Brachybacterium hainanense</name>
    <dbReference type="NCBI Taxonomy" id="1541174"/>
    <lineage>
        <taxon>Bacteria</taxon>
        <taxon>Bacillati</taxon>
        <taxon>Actinomycetota</taxon>
        <taxon>Actinomycetes</taxon>
        <taxon>Micrococcales</taxon>
        <taxon>Dermabacteraceae</taxon>
        <taxon>Brachybacterium</taxon>
    </lineage>
</organism>
<feature type="region of interest" description="Disordered" evidence="2">
    <location>
        <begin position="137"/>
        <end position="169"/>
    </location>
</feature>
<dbReference type="Proteomes" id="UP001589793">
    <property type="component" value="Unassembled WGS sequence"/>
</dbReference>
<accession>A0ABV6REK2</accession>
<feature type="domain" description="OmpA-like" evidence="4">
    <location>
        <begin position="52"/>
        <end position="169"/>
    </location>
</feature>
<dbReference type="PANTHER" id="PTHR30329:SF20">
    <property type="entry name" value="EXPORTED PROTEIN"/>
    <property type="match status" value="1"/>
</dbReference>
<evidence type="ECO:0000256" key="3">
    <source>
        <dbReference type="SAM" id="SignalP"/>
    </source>
</evidence>
<dbReference type="CDD" id="cd07185">
    <property type="entry name" value="OmpA_C-like"/>
    <property type="match status" value="1"/>
</dbReference>
<sequence>MRRVTAYAALGLALLVVPAGAALADDDVIPLDPSITALDPSITPLETVTTEDSRTEIALSSDILFDVGSAELDAPASARIGELVAEIPRGAEVAVDGHTDSIPYARGNQVLSEERAQAVADAIAAARPDLRLTVTGYGDTRPVADEEVDGQDDPAGRAQNRRVEIRYDG</sequence>
<dbReference type="InterPro" id="IPR050330">
    <property type="entry name" value="Bact_OuterMem_StrucFunc"/>
</dbReference>
<keyword evidence="5" id="KW-0282">Flagellum</keyword>
<evidence type="ECO:0000256" key="1">
    <source>
        <dbReference type="PROSITE-ProRule" id="PRU00473"/>
    </source>
</evidence>
<name>A0ABV6REK2_9MICO</name>
<keyword evidence="6" id="KW-1185">Reference proteome</keyword>
<evidence type="ECO:0000313" key="5">
    <source>
        <dbReference type="EMBL" id="MFC0675404.1"/>
    </source>
</evidence>
<evidence type="ECO:0000259" key="4">
    <source>
        <dbReference type="PROSITE" id="PS51123"/>
    </source>
</evidence>
<keyword evidence="5" id="KW-0966">Cell projection</keyword>
<dbReference type="Gene3D" id="3.30.1330.60">
    <property type="entry name" value="OmpA-like domain"/>
    <property type="match status" value="1"/>
</dbReference>
<dbReference type="InterPro" id="IPR036737">
    <property type="entry name" value="OmpA-like_sf"/>
</dbReference>
<gene>
    <name evidence="5" type="ORF">ACFFF6_15670</name>
</gene>
<comment type="caution">
    <text evidence="5">The sequence shown here is derived from an EMBL/GenBank/DDBJ whole genome shotgun (WGS) entry which is preliminary data.</text>
</comment>